<dbReference type="EMBL" id="VIIS01000046">
    <property type="protein sequence ID" value="KAF0314123.1"/>
    <property type="molecule type" value="Genomic_DNA"/>
</dbReference>
<gene>
    <name evidence="2" type="ORF">FJT64_015414</name>
</gene>
<feature type="compositionally biased region" description="Basic and acidic residues" evidence="1">
    <location>
        <begin position="133"/>
        <end position="152"/>
    </location>
</feature>
<proteinExistence type="predicted"/>
<organism evidence="2 3">
    <name type="scientific">Amphibalanus amphitrite</name>
    <name type="common">Striped barnacle</name>
    <name type="synonym">Balanus amphitrite</name>
    <dbReference type="NCBI Taxonomy" id="1232801"/>
    <lineage>
        <taxon>Eukaryota</taxon>
        <taxon>Metazoa</taxon>
        <taxon>Ecdysozoa</taxon>
        <taxon>Arthropoda</taxon>
        <taxon>Crustacea</taxon>
        <taxon>Multicrustacea</taxon>
        <taxon>Cirripedia</taxon>
        <taxon>Thoracica</taxon>
        <taxon>Thoracicalcarea</taxon>
        <taxon>Balanomorpha</taxon>
        <taxon>Balanoidea</taxon>
        <taxon>Balanidae</taxon>
        <taxon>Amphibalaninae</taxon>
        <taxon>Amphibalanus</taxon>
    </lineage>
</organism>
<feature type="compositionally biased region" description="Low complexity" evidence="1">
    <location>
        <begin position="254"/>
        <end position="272"/>
    </location>
</feature>
<evidence type="ECO:0000313" key="2">
    <source>
        <dbReference type="EMBL" id="KAF0314123.1"/>
    </source>
</evidence>
<protein>
    <submittedName>
        <fullName evidence="2">Uncharacterized protein</fullName>
    </submittedName>
</protein>
<feature type="compositionally biased region" description="Basic and acidic residues" evidence="1">
    <location>
        <begin position="228"/>
        <end position="239"/>
    </location>
</feature>
<evidence type="ECO:0000256" key="1">
    <source>
        <dbReference type="SAM" id="MobiDB-lite"/>
    </source>
</evidence>
<sequence>MWVGGGWEKDKVIKTASSRGDRHPKRRLSTINRQQQEQQQEQAALHSRLAQQAQLIAHYRHELVPRLRGDITRLRSESSALLGRLDVPALVVSMRSTLSQLEASLAQSHEECCRLFADVSMLKTEKALVSRELHDTERRAEALQRDAQRQSEEPGAPRSAAGRATTNRKQYKMLLESLKFKIYLETENAGMTQEANRLRYENSYLKQANRQLTEELQDVRLRLLPQELREERTEPEKRAPSPTADSPVPADFPTPETSSQSSVSLSSLPESQQRAPPPVAVQAGGRPRRQRRRDTAGGRRRVVTWGQLLEAEPEDVAADRLDTAAVTQMIQLAAAQSTELEQLGHSVELSDED</sequence>
<reference evidence="2 3" key="1">
    <citation type="submission" date="2019-07" db="EMBL/GenBank/DDBJ databases">
        <title>Draft genome assembly of a fouling barnacle, Amphibalanus amphitrite (Darwin, 1854): The first reference genome for Thecostraca.</title>
        <authorList>
            <person name="Kim W."/>
        </authorList>
    </citation>
    <scope>NUCLEOTIDE SEQUENCE [LARGE SCALE GENOMIC DNA]</scope>
    <source>
        <strain evidence="2">SNU_AA5</strain>
        <tissue evidence="2">Soma without cirri and trophi</tissue>
    </source>
</reference>
<dbReference type="AlphaFoldDB" id="A0A6A4X7B9"/>
<feature type="compositionally biased region" description="Basic residues" evidence="1">
    <location>
        <begin position="286"/>
        <end position="299"/>
    </location>
</feature>
<accession>A0A6A4X7B9</accession>
<comment type="caution">
    <text evidence="2">The sequence shown here is derived from an EMBL/GenBank/DDBJ whole genome shotgun (WGS) entry which is preliminary data.</text>
</comment>
<evidence type="ECO:0000313" key="3">
    <source>
        <dbReference type="Proteomes" id="UP000440578"/>
    </source>
</evidence>
<name>A0A6A4X7B9_AMPAM</name>
<feature type="region of interest" description="Disordered" evidence="1">
    <location>
        <begin position="228"/>
        <end position="299"/>
    </location>
</feature>
<feature type="region of interest" description="Disordered" evidence="1">
    <location>
        <begin position="1"/>
        <end position="39"/>
    </location>
</feature>
<dbReference type="Proteomes" id="UP000440578">
    <property type="component" value="Unassembled WGS sequence"/>
</dbReference>
<keyword evidence="3" id="KW-1185">Reference proteome</keyword>
<feature type="region of interest" description="Disordered" evidence="1">
    <location>
        <begin position="133"/>
        <end position="168"/>
    </location>
</feature>